<accession>A0ACB6V3T4</accession>
<sequence length="99" mass="10894">MTAPHDQQLHAVTSNNVVFETEVVAATVVYSPATGKIVSIIRKHEVMSAADATIDETEFYEQALRDLGVDPENHRNLEDLVLMPGIVDSHVHLNEVSCL</sequence>
<organism evidence="1 2">
    <name type="scientific">Geotrichum galactomycetum</name>
    <dbReference type="NCBI Taxonomy" id="27317"/>
    <lineage>
        <taxon>Eukaryota</taxon>
        <taxon>Fungi</taxon>
        <taxon>Dikarya</taxon>
        <taxon>Ascomycota</taxon>
        <taxon>Saccharomycotina</taxon>
        <taxon>Dipodascomycetes</taxon>
        <taxon>Dipodascales</taxon>
        <taxon>Dipodascaceae</taxon>
        <taxon>Geotrichum</taxon>
    </lineage>
</organism>
<gene>
    <name evidence="1" type="ORF">D0Z00_002580</name>
</gene>
<reference evidence="1 2" key="1">
    <citation type="journal article" date="2020" name="Front. Microbiol.">
        <title>Phenotypic and Genetic Characterization of the Cheese Ripening Yeast Geotrichum candidum.</title>
        <authorList>
            <person name="Perkins V."/>
            <person name="Vignola S."/>
            <person name="Lessard M.H."/>
            <person name="Plante P.L."/>
            <person name="Corbeil J."/>
            <person name="Dugat-Bony E."/>
            <person name="Frenette M."/>
            <person name="Labrie S."/>
        </authorList>
    </citation>
    <scope>NUCLEOTIDE SEQUENCE [LARGE SCALE GENOMIC DNA]</scope>
    <source>
        <strain evidence="1 2">LMA-1147</strain>
    </source>
</reference>
<evidence type="ECO:0000313" key="1">
    <source>
        <dbReference type="EMBL" id="KAF5096993.1"/>
    </source>
</evidence>
<dbReference type="Proteomes" id="UP000744676">
    <property type="component" value="Unassembled WGS sequence"/>
</dbReference>
<protein>
    <submittedName>
        <fullName evidence="1">Uncharacterized protein</fullName>
    </submittedName>
</protein>
<evidence type="ECO:0000313" key="2">
    <source>
        <dbReference type="Proteomes" id="UP000744676"/>
    </source>
</evidence>
<proteinExistence type="predicted"/>
<keyword evidence="2" id="KW-1185">Reference proteome</keyword>
<dbReference type="EMBL" id="QVQA01000076">
    <property type="protein sequence ID" value="KAF5096993.1"/>
    <property type="molecule type" value="Genomic_DNA"/>
</dbReference>
<comment type="caution">
    <text evidence="1">The sequence shown here is derived from an EMBL/GenBank/DDBJ whole genome shotgun (WGS) entry which is preliminary data.</text>
</comment>
<name>A0ACB6V3T4_9ASCO</name>